<sequence>MAKLRSSLLLGGPVWWMCLLAARSISTSTINYNSSSDCNVSNKDFGPPFNSTGTVSFNLGSGGHNGTKPWYLTVGLKDKRDPNAVSYKGTQTVNSYISMPNEFLHSLDGGYTNLCAYRLGEQNTTAAEGNGSCNGVLSAACTKYIQTFRETMSFSNGKCPEFSPGQGCGDEIIASSAPINLTNTSSSCSTHGLPGVVDIPENFTTRSLFGFGWLYGDRDINSLESYDLHVRQPNPVLLAFGLKQGHGQDKSNDTVYLDQLLCVTPDHIAAGSHDPKSSAAAPRFNEAVLLAIALSIVYGMHTLM</sequence>
<feature type="signal peptide" evidence="1">
    <location>
        <begin position="1"/>
        <end position="24"/>
    </location>
</feature>
<dbReference type="EMBL" id="KZ679306">
    <property type="protein sequence ID" value="PTB34746.1"/>
    <property type="molecule type" value="Genomic_DNA"/>
</dbReference>
<keyword evidence="1" id="KW-0732">Signal</keyword>
<accession>A0A2T3YQF1</accession>
<dbReference type="AlphaFoldDB" id="A0A2T3YQF1"/>
<dbReference type="OrthoDB" id="5148775at2759"/>
<gene>
    <name evidence="2" type="ORF">M441DRAFT_94275</name>
</gene>
<feature type="chain" id="PRO_5015598198" evidence="1">
    <location>
        <begin position="25"/>
        <end position="304"/>
    </location>
</feature>
<reference evidence="2 3" key="1">
    <citation type="submission" date="2016-07" db="EMBL/GenBank/DDBJ databases">
        <title>Multiple horizontal gene transfer events from other fungi enriched the ability of initially mycotrophic Trichoderma (Ascomycota) to feed on dead plant biomass.</title>
        <authorList>
            <consortium name="DOE Joint Genome Institute"/>
            <person name="Aerts A."/>
            <person name="Atanasova L."/>
            <person name="Chenthamara K."/>
            <person name="Zhang J."/>
            <person name="Grujic M."/>
            <person name="Henrissat B."/>
            <person name="Kuo A."/>
            <person name="Salamov A."/>
            <person name="Lipzen A."/>
            <person name="Labutti K."/>
            <person name="Barry K."/>
            <person name="Miao Y."/>
            <person name="Rahimi M.J."/>
            <person name="Shen Q."/>
            <person name="Grigoriev I.V."/>
            <person name="Kubicek C.P."/>
            <person name="Druzhinina I.S."/>
        </authorList>
    </citation>
    <scope>NUCLEOTIDE SEQUENCE [LARGE SCALE GENOMIC DNA]</scope>
    <source>
        <strain evidence="2 3">CBS 433.97</strain>
    </source>
</reference>
<proteinExistence type="predicted"/>
<evidence type="ECO:0000313" key="3">
    <source>
        <dbReference type="Proteomes" id="UP000240493"/>
    </source>
</evidence>
<dbReference type="Proteomes" id="UP000240493">
    <property type="component" value="Unassembled WGS sequence"/>
</dbReference>
<evidence type="ECO:0000256" key="1">
    <source>
        <dbReference type="SAM" id="SignalP"/>
    </source>
</evidence>
<keyword evidence="3" id="KW-1185">Reference proteome</keyword>
<organism evidence="2 3">
    <name type="scientific">Trichoderma asperellum (strain ATCC 204424 / CBS 433.97 / NBRC 101777)</name>
    <dbReference type="NCBI Taxonomy" id="1042311"/>
    <lineage>
        <taxon>Eukaryota</taxon>
        <taxon>Fungi</taxon>
        <taxon>Dikarya</taxon>
        <taxon>Ascomycota</taxon>
        <taxon>Pezizomycotina</taxon>
        <taxon>Sordariomycetes</taxon>
        <taxon>Hypocreomycetidae</taxon>
        <taxon>Hypocreales</taxon>
        <taxon>Hypocreaceae</taxon>
        <taxon>Trichoderma</taxon>
    </lineage>
</organism>
<dbReference type="STRING" id="1042311.A0A2T3YQF1"/>
<evidence type="ECO:0000313" key="2">
    <source>
        <dbReference type="EMBL" id="PTB34746.1"/>
    </source>
</evidence>
<protein>
    <submittedName>
        <fullName evidence="2">Uncharacterized protein</fullName>
    </submittedName>
</protein>
<name>A0A2T3YQF1_TRIA4</name>